<feature type="compositionally biased region" description="Basic and acidic residues" evidence="1">
    <location>
        <begin position="345"/>
        <end position="357"/>
    </location>
</feature>
<feature type="transmembrane region" description="Helical" evidence="2">
    <location>
        <begin position="214"/>
        <end position="233"/>
    </location>
</feature>
<keyword evidence="2" id="KW-0812">Transmembrane</keyword>
<feature type="transmembrane region" description="Helical" evidence="2">
    <location>
        <begin position="164"/>
        <end position="185"/>
    </location>
</feature>
<proteinExistence type="predicted"/>
<name>X6NQM4_RETFI</name>
<reference evidence="3 4" key="1">
    <citation type="journal article" date="2013" name="Curr. Biol.">
        <title>The Genome of the Foraminiferan Reticulomyxa filosa.</title>
        <authorList>
            <person name="Glockner G."/>
            <person name="Hulsmann N."/>
            <person name="Schleicher M."/>
            <person name="Noegel A.A."/>
            <person name="Eichinger L."/>
            <person name="Gallinger C."/>
            <person name="Pawlowski J."/>
            <person name="Sierra R."/>
            <person name="Euteneuer U."/>
            <person name="Pillet L."/>
            <person name="Moustafa A."/>
            <person name="Platzer M."/>
            <person name="Groth M."/>
            <person name="Szafranski K."/>
            <person name="Schliwa M."/>
        </authorList>
    </citation>
    <scope>NUCLEOTIDE SEQUENCE [LARGE SCALE GENOMIC DNA]</scope>
</reference>
<evidence type="ECO:0000313" key="4">
    <source>
        <dbReference type="Proteomes" id="UP000023152"/>
    </source>
</evidence>
<evidence type="ECO:0000256" key="2">
    <source>
        <dbReference type="SAM" id="Phobius"/>
    </source>
</evidence>
<feature type="compositionally biased region" description="Polar residues" evidence="1">
    <location>
        <begin position="430"/>
        <end position="452"/>
    </location>
</feature>
<dbReference type="EMBL" id="ASPP01006928">
    <property type="protein sequence ID" value="ETO27999.1"/>
    <property type="molecule type" value="Genomic_DNA"/>
</dbReference>
<comment type="caution">
    <text evidence="3">The sequence shown here is derived from an EMBL/GenBank/DDBJ whole genome shotgun (WGS) entry which is preliminary data.</text>
</comment>
<gene>
    <name evidence="3" type="ORF">RFI_09136</name>
</gene>
<dbReference type="AlphaFoldDB" id="X6NQM4"/>
<sequence length="452" mass="52884">KKKKKSETIKSENYQEITMHLNLWHIKYCTSNFTNTSYYISSDQFNNNTLTNDVIINNSVNQTFYSCHFQSFQNKSVVILLIISMGCIGSTHPWFDRWNDREVEKRKWTTKLIACSITLLCACVLNWSSFVFESIISNDNEYYTKQDTRVMTVKSRNNLHTGMLAINASMLLGFVLSLFIFFFVLKPHIFVIHICVYIYIYTYMYYKYVSFVTVGYWIGIVLAVVHCGSPTRYGAMERRRSRRNERRSMVQMQEHNDSDLLDVDHVLNLAEIGADIGVVDVDAEESNLQQSFPNDNDHRHSNYESRNTHSLHSTESEEKHEHDQKDGGDHIVHRRQLHQDPLLQQREEKDQVSDHYNSHSSNADEDFKTQEKTDYQRFSDMNDHELYEKSSDENSGIGHNLLTKISTVNKPLKWLNKKNHTDENRHSLLMDNNTTDKCNNTSNKSDNDFDTT</sequence>
<feature type="region of interest" description="Disordered" evidence="1">
    <location>
        <begin position="289"/>
        <end position="328"/>
    </location>
</feature>
<feature type="compositionally biased region" description="Basic and acidic residues" evidence="1">
    <location>
        <begin position="295"/>
        <end position="328"/>
    </location>
</feature>
<keyword evidence="4" id="KW-1185">Reference proteome</keyword>
<feature type="region of interest" description="Disordered" evidence="1">
    <location>
        <begin position="340"/>
        <end position="374"/>
    </location>
</feature>
<feature type="transmembrane region" description="Helical" evidence="2">
    <location>
        <begin position="112"/>
        <end position="132"/>
    </location>
</feature>
<feature type="non-terminal residue" evidence="3">
    <location>
        <position position="1"/>
    </location>
</feature>
<feature type="region of interest" description="Disordered" evidence="1">
    <location>
        <begin position="235"/>
        <end position="254"/>
    </location>
</feature>
<evidence type="ECO:0000313" key="3">
    <source>
        <dbReference type="EMBL" id="ETO27999.1"/>
    </source>
</evidence>
<feature type="region of interest" description="Disordered" evidence="1">
    <location>
        <begin position="425"/>
        <end position="452"/>
    </location>
</feature>
<keyword evidence="2" id="KW-1133">Transmembrane helix</keyword>
<protein>
    <submittedName>
        <fullName evidence="3">Uncharacterized protein</fullName>
    </submittedName>
</protein>
<feature type="compositionally biased region" description="Basic and acidic residues" evidence="1">
    <location>
        <begin position="365"/>
        <end position="374"/>
    </location>
</feature>
<accession>X6NQM4</accession>
<feature type="transmembrane region" description="Helical" evidence="2">
    <location>
        <begin position="190"/>
        <end position="208"/>
    </location>
</feature>
<evidence type="ECO:0000256" key="1">
    <source>
        <dbReference type="SAM" id="MobiDB-lite"/>
    </source>
</evidence>
<dbReference type="Proteomes" id="UP000023152">
    <property type="component" value="Unassembled WGS sequence"/>
</dbReference>
<keyword evidence="2" id="KW-0472">Membrane</keyword>
<organism evidence="3 4">
    <name type="scientific">Reticulomyxa filosa</name>
    <dbReference type="NCBI Taxonomy" id="46433"/>
    <lineage>
        <taxon>Eukaryota</taxon>
        <taxon>Sar</taxon>
        <taxon>Rhizaria</taxon>
        <taxon>Retaria</taxon>
        <taxon>Foraminifera</taxon>
        <taxon>Monothalamids</taxon>
        <taxon>Reticulomyxidae</taxon>
        <taxon>Reticulomyxa</taxon>
    </lineage>
</organism>